<reference evidence="1 2" key="1">
    <citation type="journal article" date="2011" name="Genome Biol.">
        <title>Comparative genome sequence analysis underscores mycoparasitism as the ancestral life style of Trichoderma.</title>
        <authorList>
            <person name="Kubicek C.P."/>
            <person name="Herrera-Estrella A."/>
            <person name="Seidl-Seiboth V."/>
            <person name="Martinez D.A."/>
            <person name="Druzhinina I.S."/>
            <person name="Thon M."/>
            <person name="Zeilinger S."/>
            <person name="Casas-Flores S."/>
            <person name="Horwitz B.A."/>
            <person name="Mukherjee P.K."/>
            <person name="Mukherjee M."/>
            <person name="Kredics L."/>
            <person name="Alcaraz L.D."/>
            <person name="Aerts A."/>
            <person name="Antal Z."/>
            <person name="Atanasova L."/>
            <person name="Cervantes-Badillo M.G."/>
            <person name="Challacombe J."/>
            <person name="Chertkov O."/>
            <person name="McCluskey K."/>
            <person name="Coulpier F."/>
            <person name="Deshpande N."/>
            <person name="von Doehren H."/>
            <person name="Ebbole D.J."/>
            <person name="Esquivel-Naranjo E.U."/>
            <person name="Fekete E."/>
            <person name="Flipphi M."/>
            <person name="Glaser F."/>
            <person name="Gomez-Rodriguez E.Y."/>
            <person name="Gruber S."/>
            <person name="Han C."/>
            <person name="Henrissat B."/>
            <person name="Hermosa R."/>
            <person name="Hernandez-Onate M."/>
            <person name="Karaffa L."/>
            <person name="Kosti I."/>
            <person name="Le Crom S."/>
            <person name="Lindquist E."/>
            <person name="Lucas S."/>
            <person name="Luebeck M."/>
            <person name="Luebeck P.S."/>
            <person name="Margeot A."/>
            <person name="Metz B."/>
            <person name="Misra M."/>
            <person name="Nevalainen H."/>
            <person name="Omann M."/>
            <person name="Packer N."/>
            <person name="Perrone G."/>
            <person name="Uresti-Rivera E.E."/>
            <person name="Salamov A."/>
            <person name="Schmoll M."/>
            <person name="Seiboth B."/>
            <person name="Shapiro H."/>
            <person name="Sukno S."/>
            <person name="Tamayo-Ramos J.A."/>
            <person name="Tisch D."/>
            <person name="Wiest A."/>
            <person name="Wilkinson H.H."/>
            <person name="Zhang M."/>
            <person name="Coutinho P.M."/>
            <person name="Kenerley C.M."/>
            <person name="Monte E."/>
            <person name="Baker S.E."/>
            <person name="Grigoriev I.V."/>
        </authorList>
    </citation>
    <scope>NUCLEOTIDE SEQUENCE [LARGE SCALE GENOMIC DNA]</scope>
    <source>
        <strain evidence="2">Gv29-8 / FGSC 10586</strain>
    </source>
</reference>
<sequence length="253" mass="27950">MAPMKLHSRVLAISEQAWKQANEVRFLDCQNRGRLAGTVLYYVPLLHVMASLLLHHNANARLETVDAASQMARTNSRFYALNAARRGLRMTSGSLLARVLILVLARAQVLGIATESAMEFETGPPSMEGTYEYYSTAHTDGSETHHLPVTLSGVAWVRRQGHVGPGPDDFAYLLRTELCAEDNTKAVSMQPPWRRGWGSPCRVAAYGMQAHQKARRRGAPFQQMETLCSGAFAKLSIENDERQPELLATASLA</sequence>
<dbReference type="AlphaFoldDB" id="G9MNT8"/>
<dbReference type="RefSeq" id="XP_013957759.1">
    <property type="nucleotide sequence ID" value="XM_014102284.1"/>
</dbReference>
<keyword evidence="2" id="KW-1185">Reference proteome</keyword>
<evidence type="ECO:0000313" key="1">
    <source>
        <dbReference type="EMBL" id="EHK23541.1"/>
    </source>
</evidence>
<dbReference type="EMBL" id="ABDF02000005">
    <property type="protein sequence ID" value="EHK23541.1"/>
    <property type="molecule type" value="Genomic_DNA"/>
</dbReference>
<dbReference type="HOGENOM" id="CLU_1098623_0_0_1"/>
<gene>
    <name evidence="1" type="ORF">TRIVIDRAFT_64023</name>
</gene>
<accession>G9MNT8</accession>
<organism evidence="1 2">
    <name type="scientific">Hypocrea virens (strain Gv29-8 / FGSC 10586)</name>
    <name type="common">Gliocladium virens</name>
    <name type="synonym">Trichoderma virens</name>
    <dbReference type="NCBI Taxonomy" id="413071"/>
    <lineage>
        <taxon>Eukaryota</taxon>
        <taxon>Fungi</taxon>
        <taxon>Dikarya</taxon>
        <taxon>Ascomycota</taxon>
        <taxon>Pezizomycotina</taxon>
        <taxon>Sordariomycetes</taxon>
        <taxon>Hypocreomycetidae</taxon>
        <taxon>Hypocreales</taxon>
        <taxon>Hypocreaceae</taxon>
        <taxon>Trichoderma</taxon>
    </lineage>
</organism>
<comment type="caution">
    <text evidence="1">The sequence shown here is derived from an EMBL/GenBank/DDBJ whole genome shotgun (WGS) entry which is preliminary data.</text>
</comment>
<dbReference type="VEuPathDB" id="FungiDB:TRIVIDRAFT_64023"/>
<evidence type="ECO:0000313" key="2">
    <source>
        <dbReference type="Proteomes" id="UP000007115"/>
    </source>
</evidence>
<protein>
    <submittedName>
        <fullName evidence="1">Uncharacterized protein</fullName>
    </submittedName>
</protein>
<proteinExistence type="predicted"/>
<dbReference type="GeneID" id="25796554"/>
<name>G9MNT8_HYPVG</name>
<dbReference type="Proteomes" id="UP000007115">
    <property type="component" value="Unassembled WGS sequence"/>
</dbReference>
<dbReference type="InParanoid" id="G9MNT8"/>